<dbReference type="RefSeq" id="WP_147084777.1">
    <property type="nucleotide sequence ID" value="NZ_VORM01000003.1"/>
</dbReference>
<dbReference type="Gene3D" id="2.160.20.10">
    <property type="entry name" value="Single-stranded right-handed beta-helix, Pectin lyase-like"/>
    <property type="match status" value="1"/>
</dbReference>
<comment type="caution">
    <text evidence="1">The sequence shown here is derived from an EMBL/GenBank/DDBJ whole genome shotgun (WGS) entry which is preliminary data.</text>
</comment>
<protein>
    <recommendedName>
        <fullName evidence="3">Right-handed parallel beta-helix repeat-containing protein</fullName>
    </recommendedName>
</protein>
<dbReference type="AlphaFoldDB" id="A0A5C6ZMM1"/>
<dbReference type="InterPro" id="IPR011050">
    <property type="entry name" value="Pectin_lyase_fold/virulence"/>
</dbReference>
<evidence type="ECO:0000313" key="2">
    <source>
        <dbReference type="Proteomes" id="UP000321578"/>
    </source>
</evidence>
<organism evidence="1 2">
    <name type="scientific">Subsaximicrobium wynnwilliamsii</name>
    <dbReference type="NCBI Taxonomy" id="291179"/>
    <lineage>
        <taxon>Bacteria</taxon>
        <taxon>Pseudomonadati</taxon>
        <taxon>Bacteroidota</taxon>
        <taxon>Flavobacteriia</taxon>
        <taxon>Flavobacteriales</taxon>
        <taxon>Flavobacteriaceae</taxon>
        <taxon>Subsaximicrobium</taxon>
    </lineage>
</organism>
<proteinExistence type="predicted"/>
<gene>
    <name evidence="1" type="ORF">ESY86_01660</name>
</gene>
<evidence type="ECO:0008006" key="3">
    <source>
        <dbReference type="Google" id="ProtNLM"/>
    </source>
</evidence>
<keyword evidence="2" id="KW-1185">Reference proteome</keyword>
<dbReference type="Proteomes" id="UP000321578">
    <property type="component" value="Unassembled WGS sequence"/>
</dbReference>
<dbReference type="InterPro" id="IPR006626">
    <property type="entry name" value="PbH1"/>
</dbReference>
<reference evidence="1 2" key="1">
    <citation type="submission" date="2019-08" db="EMBL/GenBank/DDBJ databases">
        <title>Genomes of Subsaximicrobium wynnwilliamsii strains.</title>
        <authorList>
            <person name="Bowman J.P."/>
        </authorList>
    </citation>
    <scope>NUCLEOTIDE SEQUENCE [LARGE SCALE GENOMIC DNA]</scope>
    <source>
        <strain evidence="1 2">2-80-2</strain>
    </source>
</reference>
<evidence type="ECO:0000313" key="1">
    <source>
        <dbReference type="EMBL" id="TXD91316.1"/>
    </source>
</evidence>
<dbReference type="OrthoDB" id="1398789at2"/>
<dbReference type="EMBL" id="VORO01000001">
    <property type="protein sequence ID" value="TXD91316.1"/>
    <property type="molecule type" value="Genomic_DNA"/>
</dbReference>
<name>A0A5C6ZMM1_9FLAO</name>
<dbReference type="SMART" id="SM00710">
    <property type="entry name" value="PbH1"/>
    <property type="match status" value="5"/>
</dbReference>
<sequence>MKATILNIFFLLSVFFGLAQSEFHVFPMQHKTTPGSTHGDGSLENPWDLQTALNQKPDKVSSGDTIWMHEGIYNGRYMSRLKGETPNQYITVSAYKEDKVVLNGNVPSKQDGVLIVKGDRVLFKNFEITFLGDFSRDESEADFQVCAAIMHLSGVNCMFYNLNIHDNPGLGIGSWRHTAGSTIEACRIYNNGFLSKDGKGRGEGIYVQNMSDEIRLIKDNIIFNNYYKGVEVWSAGKHTSFEYVKNITLDHNIIFNSGTPSGKHVDNVIVASNDRNGINIAKNIRLSNNVLWHNTGDANGSILGDAPALTLGFHKNAPIENVTVHQNIIVGGYNGLRLLYAKSLNFTNNEIYTGNVQIDPSMQSYYTNWNFNSNRIYTKLKKPFRVTRTKDYNLDMWRETFNLDAKSEVLPLTQFELDKMLHLSQQSQNKKLFSVALFNAEGEATTVNFSDYQLKKGTHYQIYDVENPETILKSGMLSEAKEVQFPMQSAAFQKPLHNTSAKKNLSNFGVFRIVFETEAEIEADIEADIKRKRTDFERFLEWLGF</sequence>
<accession>A0A5C6ZMM1</accession>
<dbReference type="InterPro" id="IPR012334">
    <property type="entry name" value="Pectin_lyas_fold"/>
</dbReference>
<dbReference type="SUPFAM" id="SSF51126">
    <property type="entry name" value="Pectin lyase-like"/>
    <property type="match status" value="1"/>
</dbReference>